<accession>F4PHH1</accession>
<dbReference type="RefSeq" id="XP_004363006.1">
    <property type="nucleotide sequence ID" value="XM_004362949.1"/>
</dbReference>
<evidence type="ECO:0000259" key="3">
    <source>
        <dbReference type="Pfam" id="PF03959"/>
    </source>
</evidence>
<feature type="compositionally biased region" description="Low complexity" evidence="2">
    <location>
        <begin position="10"/>
        <end position="40"/>
    </location>
</feature>
<feature type="region of interest" description="Disordered" evidence="2">
    <location>
        <begin position="1"/>
        <end position="41"/>
    </location>
</feature>
<name>F4PHH1_CACFS</name>
<keyword evidence="5" id="KW-1185">Reference proteome</keyword>
<feature type="domain" description="Serine hydrolase" evidence="3">
    <location>
        <begin position="47"/>
        <end position="253"/>
    </location>
</feature>
<dbReference type="PANTHER" id="PTHR48070:SF6">
    <property type="entry name" value="ESTERASE OVCA2"/>
    <property type="match status" value="1"/>
</dbReference>
<organism evidence="4 5">
    <name type="scientific">Cavenderia fasciculata</name>
    <name type="common">Slime mold</name>
    <name type="synonym">Dictyostelium fasciculatum</name>
    <dbReference type="NCBI Taxonomy" id="261658"/>
    <lineage>
        <taxon>Eukaryota</taxon>
        <taxon>Amoebozoa</taxon>
        <taxon>Evosea</taxon>
        <taxon>Eumycetozoa</taxon>
        <taxon>Dictyostelia</taxon>
        <taxon>Acytosteliales</taxon>
        <taxon>Cavenderiaceae</taxon>
        <taxon>Cavenderia</taxon>
    </lineage>
</organism>
<dbReference type="AlphaFoldDB" id="F4PHH1"/>
<dbReference type="InterPro" id="IPR029058">
    <property type="entry name" value="AB_hydrolase_fold"/>
</dbReference>
<dbReference type="STRING" id="1054147.F4PHH1"/>
<evidence type="ECO:0000256" key="2">
    <source>
        <dbReference type="SAM" id="MobiDB-lite"/>
    </source>
</evidence>
<reference evidence="5" key="1">
    <citation type="journal article" date="2011" name="Genome Res.">
        <title>Phylogeny-wide analysis of social amoeba genomes highlights ancient origins for complex intercellular communication.</title>
        <authorList>
            <person name="Heidel A.J."/>
            <person name="Lawal H.M."/>
            <person name="Felder M."/>
            <person name="Schilde C."/>
            <person name="Helps N.R."/>
            <person name="Tunggal B."/>
            <person name="Rivero F."/>
            <person name="John U."/>
            <person name="Schleicher M."/>
            <person name="Eichinger L."/>
            <person name="Platzer M."/>
            <person name="Noegel A.A."/>
            <person name="Schaap P."/>
            <person name="Gloeckner G."/>
        </authorList>
    </citation>
    <scope>NUCLEOTIDE SEQUENCE [LARGE SCALE GENOMIC DNA]</scope>
    <source>
        <strain evidence="5">SH3</strain>
    </source>
</reference>
<dbReference type="GeneID" id="14876751"/>
<sequence>MESHHHSGISHHNSNGSSTSTTIDSLSPSLSISNSSTPPLYNSGDKKRLRILCLHGYKQNANLFKSKTAVLRKSLDDIAEFVYVDAPHTIDEAKGTASWWRASGDGKEYRGWETTLDYLKNIFIKKGPFDGIIGFSQGAILSSLISSISSLNQESDNYFTGYKEISIKFSLLFSGFQSRATVHQSLYPSNDNESNQGSYPLSKIATPSLHVWGKADELVSASNCESLSLQFSEPHIYIHEQGHLIPLSKKDIEHYRNFLQQFLNNEEGLE</sequence>
<protein>
    <submittedName>
        <fullName evidence="4">DUF341 family protein</fullName>
    </submittedName>
</protein>
<dbReference type="OMA" id="EEPRGWW"/>
<dbReference type="SUPFAM" id="SSF53474">
    <property type="entry name" value="alpha/beta-Hydrolases"/>
    <property type="match status" value="1"/>
</dbReference>
<dbReference type="Pfam" id="PF03959">
    <property type="entry name" value="FSH1"/>
    <property type="match status" value="1"/>
</dbReference>
<gene>
    <name evidence="4" type="ORF">DFA_03403</name>
</gene>
<dbReference type="InterPro" id="IPR005645">
    <property type="entry name" value="FSH-like_dom"/>
</dbReference>
<dbReference type="Proteomes" id="UP000007797">
    <property type="component" value="Unassembled WGS sequence"/>
</dbReference>
<keyword evidence="1" id="KW-0378">Hydrolase</keyword>
<dbReference type="OrthoDB" id="414698at2759"/>
<dbReference type="InterPro" id="IPR050593">
    <property type="entry name" value="LovG"/>
</dbReference>
<dbReference type="GO" id="GO:0016787">
    <property type="term" value="F:hydrolase activity"/>
    <property type="evidence" value="ECO:0007669"/>
    <property type="project" value="UniProtKB-KW"/>
</dbReference>
<dbReference type="GO" id="GO:0005737">
    <property type="term" value="C:cytoplasm"/>
    <property type="evidence" value="ECO:0007669"/>
    <property type="project" value="TreeGrafter"/>
</dbReference>
<evidence type="ECO:0000313" key="5">
    <source>
        <dbReference type="Proteomes" id="UP000007797"/>
    </source>
</evidence>
<proteinExistence type="predicted"/>
<dbReference type="EMBL" id="GL883006">
    <property type="protein sequence ID" value="EGG25155.1"/>
    <property type="molecule type" value="Genomic_DNA"/>
</dbReference>
<dbReference type="KEGG" id="dfa:DFA_03403"/>
<dbReference type="Gene3D" id="3.40.50.1820">
    <property type="entry name" value="alpha/beta hydrolase"/>
    <property type="match status" value="1"/>
</dbReference>
<evidence type="ECO:0000256" key="1">
    <source>
        <dbReference type="ARBA" id="ARBA00022801"/>
    </source>
</evidence>
<dbReference type="GO" id="GO:0005634">
    <property type="term" value="C:nucleus"/>
    <property type="evidence" value="ECO:0007669"/>
    <property type="project" value="TreeGrafter"/>
</dbReference>
<evidence type="ECO:0000313" key="4">
    <source>
        <dbReference type="EMBL" id="EGG25155.1"/>
    </source>
</evidence>
<dbReference type="PANTHER" id="PTHR48070">
    <property type="entry name" value="ESTERASE OVCA2"/>
    <property type="match status" value="1"/>
</dbReference>